<name>A0ABP0FEF7_CLALP</name>
<feature type="domain" description="INO80 complex subunit E N-terminal" evidence="3">
    <location>
        <begin position="4"/>
        <end position="51"/>
    </location>
</feature>
<organism evidence="4 5">
    <name type="scientific">Clavelina lepadiformis</name>
    <name type="common">Light-bulb sea squirt</name>
    <name type="synonym">Ascidia lepadiformis</name>
    <dbReference type="NCBI Taxonomy" id="159417"/>
    <lineage>
        <taxon>Eukaryota</taxon>
        <taxon>Metazoa</taxon>
        <taxon>Chordata</taxon>
        <taxon>Tunicata</taxon>
        <taxon>Ascidiacea</taxon>
        <taxon>Aplousobranchia</taxon>
        <taxon>Clavelinidae</taxon>
        <taxon>Clavelina</taxon>
    </lineage>
</organism>
<dbReference type="InterPro" id="IPR056515">
    <property type="entry name" value="INO80E_N"/>
</dbReference>
<feature type="compositionally biased region" description="Basic and acidic residues" evidence="2">
    <location>
        <begin position="162"/>
        <end position="175"/>
    </location>
</feature>
<dbReference type="Pfam" id="PF24237">
    <property type="entry name" value="INO80E"/>
    <property type="match status" value="1"/>
</dbReference>
<protein>
    <recommendedName>
        <fullName evidence="3">INO80 complex subunit E N-terminal domain-containing protein</fullName>
    </recommendedName>
</protein>
<keyword evidence="1" id="KW-0175">Coiled coil</keyword>
<sequence length="175" mass="19576">MAVDYREKYKVLKRKLKMLIYEHEGLTQELEKSQRKLLKVSRDNSFLLDRLLQYEQVVTGSPFNSDDTLSTDSDSDGPSQPKKRSVQASGSGKSIKSENTEIATVEKDDSAADTGQPDSKSDKPDTEIVEVQEMKEEAIPDDDNNIKKQLDMSPAASITTDNDTKGSDKEMEPNK</sequence>
<evidence type="ECO:0000256" key="2">
    <source>
        <dbReference type="SAM" id="MobiDB-lite"/>
    </source>
</evidence>
<dbReference type="EMBL" id="CAWYQH010000035">
    <property type="protein sequence ID" value="CAK8676657.1"/>
    <property type="molecule type" value="Genomic_DNA"/>
</dbReference>
<dbReference type="Proteomes" id="UP001642483">
    <property type="component" value="Unassembled WGS sequence"/>
</dbReference>
<dbReference type="PANTHER" id="PTHR21812:SF1">
    <property type="entry name" value="INO80 COMPLEX SUBUNIT E"/>
    <property type="match status" value="1"/>
</dbReference>
<reference evidence="4 5" key="1">
    <citation type="submission" date="2024-02" db="EMBL/GenBank/DDBJ databases">
        <authorList>
            <person name="Daric V."/>
            <person name="Darras S."/>
        </authorList>
    </citation>
    <scope>NUCLEOTIDE SEQUENCE [LARGE SCALE GENOMIC DNA]</scope>
</reference>
<proteinExistence type="predicted"/>
<evidence type="ECO:0000313" key="5">
    <source>
        <dbReference type="Proteomes" id="UP001642483"/>
    </source>
</evidence>
<feature type="coiled-coil region" evidence="1">
    <location>
        <begin position="16"/>
        <end position="43"/>
    </location>
</feature>
<accession>A0ABP0FEF7</accession>
<dbReference type="PANTHER" id="PTHR21812">
    <property type="entry name" value="INO80 COMPLEX SUBUNIT E"/>
    <property type="match status" value="1"/>
</dbReference>
<keyword evidence="5" id="KW-1185">Reference proteome</keyword>
<comment type="caution">
    <text evidence="4">The sequence shown here is derived from an EMBL/GenBank/DDBJ whole genome shotgun (WGS) entry which is preliminary data.</text>
</comment>
<feature type="region of interest" description="Disordered" evidence="2">
    <location>
        <begin position="60"/>
        <end position="175"/>
    </location>
</feature>
<evidence type="ECO:0000256" key="1">
    <source>
        <dbReference type="SAM" id="Coils"/>
    </source>
</evidence>
<feature type="compositionally biased region" description="Basic and acidic residues" evidence="2">
    <location>
        <begin position="95"/>
        <end position="110"/>
    </location>
</feature>
<gene>
    <name evidence="4" type="ORF">CVLEPA_LOCUS6108</name>
</gene>
<dbReference type="InterPro" id="IPR026678">
    <property type="entry name" value="INO80E"/>
</dbReference>
<evidence type="ECO:0000313" key="4">
    <source>
        <dbReference type="EMBL" id="CAK8676657.1"/>
    </source>
</evidence>
<evidence type="ECO:0000259" key="3">
    <source>
        <dbReference type="Pfam" id="PF24237"/>
    </source>
</evidence>
<feature type="compositionally biased region" description="Basic and acidic residues" evidence="2">
    <location>
        <begin position="119"/>
        <end position="150"/>
    </location>
</feature>